<dbReference type="AlphaFoldDB" id="A0ABD2Y3A0"/>
<proteinExistence type="predicted"/>
<sequence length="125" mass="14492">MATVALHVLLKYDKVKLFLTMYKQVVRTYWPQVSDKEVEENFVKFFHQYYVSSYEVVTYICAFYYVAPYKPLHFTMPLSTDQPPIYGHSTMPVTSQQPIAGPSTMPPPMRQPPTYVPFSMPIPVS</sequence>
<organism evidence="1 2">
    <name type="scientific">Cinchona calisaya</name>
    <dbReference type="NCBI Taxonomy" id="153742"/>
    <lineage>
        <taxon>Eukaryota</taxon>
        <taxon>Viridiplantae</taxon>
        <taxon>Streptophyta</taxon>
        <taxon>Embryophyta</taxon>
        <taxon>Tracheophyta</taxon>
        <taxon>Spermatophyta</taxon>
        <taxon>Magnoliopsida</taxon>
        <taxon>eudicotyledons</taxon>
        <taxon>Gunneridae</taxon>
        <taxon>Pentapetalae</taxon>
        <taxon>asterids</taxon>
        <taxon>lamiids</taxon>
        <taxon>Gentianales</taxon>
        <taxon>Rubiaceae</taxon>
        <taxon>Cinchonoideae</taxon>
        <taxon>Cinchoneae</taxon>
        <taxon>Cinchona</taxon>
    </lineage>
</organism>
<evidence type="ECO:0000313" key="1">
    <source>
        <dbReference type="EMBL" id="KAL3502017.1"/>
    </source>
</evidence>
<name>A0ABD2Y3A0_9GENT</name>
<keyword evidence="2" id="KW-1185">Reference proteome</keyword>
<reference evidence="1 2" key="1">
    <citation type="submission" date="2024-11" db="EMBL/GenBank/DDBJ databases">
        <title>A near-complete genome assembly of Cinchona calisaya.</title>
        <authorList>
            <person name="Lian D.C."/>
            <person name="Zhao X.W."/>
            <person name="Wei L."/>
        </authorList>
    </citation>
    <scope>NUCLEOTIDE SEQUENCE [LARGE SCALE GENOMIC DNA]</scope>
    <source>
        <tissue evidence="1">Nenye</tissue>
    </source>
</reference>
<gene>
    <name evidence="1" type="ORF">ACH5RR_036466</name>
</gene>
<dbReference type="Proteomes" id="UP001630127">
    <property type="component" value="Unassembled WGS sequence"/>
</dbReference>
<evidence type="ECO:0000313" key="2">
    <source>
        <dbReference type="Proteomes" id="UP001630127"/>
    </source>
</evidence>
<dbReference type="EMBL" id="JBJUIK010000015">
    <property type="protein sequence ID" value="KAL3502017.1"/>
    <property type="molecule type" value="Genomic_DNA"/>
</dbReference>
<comment type="caution">
    <text evidence="1">The sequence shown here is derived from an EMBL/GenBank/DDBJ whole genome shotgun (WGS) entry which is preliminary data.</text>
</comment>
<accession>A0ABD2Y3A0</accession>
<protein>
    <submittedName>
        <fullName evidence="1">Uncharacterized protein</fullName>
    </submittedName>
</protein>